<dbReference type="AlphaFoldDB" id="A0AAD6TLC3"/>
<dbReference type="Proteomes" id="UP001222325">
    <property type="component" value="Unassembled WGS sequence"/>
</dbReference>
<reference evidence="2" key="1">
    <citation type="submission" date="2023-03" db="EMBL/GenBank/DDBJ databases">
        <title>Massive genome expansion in bonnet fungi (Mycena s.s.) driven by repeated elements and novel gene families across ecological guilds.</title>
        <authorList>
            <consortium name="Lawrence Berkeley National Laboratory"/>
            <person name="Harder C.B."/>
            <person name="Miyauchi S."/>
            <person name="Viragh M."/>
            <person name="Kuo A."/>
            <person name="Thoen E."/>
            <person name="Andreopoulos B."/>
            <person name="Lu D."/>
            <person name="Skrede I."/>
            <person name="Drula E."/>
            <person name="Henrissat B."/>
            <person name="Morin E."/>
            <person name="Kohler A."/>
            <person name="Barry K."/>
            <person name="LaButti K."/>
            <person name="Morin E."/>
            <person name="Salamov A."/>
            <person name="Lipzen A."/>
            <person name="Mereny Z."/>
            <person name="Hegedus B."/>
            <person name="Baldrian P."/>
            <person name="Stursova M."/>
            <person name="Weitz H."/>
            <person name="Taylor A."/>
            <person name="Grigoriev I.V."/>
            <person name="Nagy L.G."/>
            <person name="Martin F."/>
            <person name="Kauserud H."/>
        </authorList>
    </citation>
    <scope>NUCLEOTIDE SEQUENCE</scope>
    <source>
        <strain evidence="2">CBHHK173m</strain>
    </source>
</reference>
<name>A0AAD6TLC3_9AGAR</name>
<gene>
    <name evidence="2" type="ORF">B0H15DRAFT_807814</name>
</gene>
<feature type="non-terminal residue" evidence="2">
    <location>
        <position position="1"/>
    </location>
</feature>
<comment type="caution">
    <text evidence="2">The sequence shown here is derived from an EMBL/GenBank/DDBJ whole genome shotgun (WGS) entry which is preliminary data.</text>
</comment>
<evidence type="ECO:0000313" key="2">
    <source>
        <dbReference type="EMBL" id="KAJ7063778.1"/>
    </source>
</evidence>
<organism evidence="2 3">
    <name type="scientific">Mycena belliarum</name>
    <dbReference type="NCBI Taxonomy" id="1033014"/>
    <lineage>
        <taxon>Eukaryota</taxon>
        <taxon>Fungi</taxon>
        <taxon>Dikarya</taxon>
        <taxon>Basidiomycota</taxon>
        <taxon>Agaricomycotina</taxon>
        <taxon>Agaricomycetes</taxon>
        <taxon>Agaricomycetidae</taxon>
        <taxon>Agaricales</taxon>
        <taxon>Marasmiineae</taxon>
        <taxon>Mycenaceae</taxon>
        <taxon>Mycena</taxon>
    </lineage>
</organism>
<keyword evidence="3" id="KW-1185">Reference proteome</keyword>
<feature type="compositionally biased region" description="Basic and acidic residues" evidence="1">
    <location>
        <begin position="179"/>
        <end position="192"/>
    </location>
</feature>
<evidence type="ECO:0000256" key="1">
    <source>
        <dbReference type="SAM" id="MobiDB-lite"/>
    </source>
</evidence>
<protein>
    <submittedName>
        <fullName evidence="2">Uncharacterized protein</fullName>
    </submittedName>
</protein>
<evidence type="ECO:0000313" key="3">
    <source>
        <dbReference type="Proteomes" id="UP001222325"/>
    </source>
</evidence>
<proteinExistence type="predicted"/>
<sequence length="232" mass="23605">VLIDGMGAAARAAGARVDERGDVRGFVRSAGGRRGVYASGSGGVASLNRNTTLREEGSAGPSRKIMIGARREWRALHSPESARGGPGERKGTHCGGLSNEAGMAATHCACERQLDVRGAMIVVCGYGVWVDGEGITGGRTGTVRKRALGVYQSGKTQKAHEAPGGGSRSGSVGRTSKTRGGESDEARARGRAEAPGATAECGGGSVGVRRRRDDSRAMVGKGQDALTAGVTA</sequence>
<feature type="region of interest" description="Disordered" evidence="1">
    <location>
        <begin position="152"/>
        <end position="232"/>
    </location>
</feature>
<accession>A0AAD6TLC3</accession>
<dbReference type="EMBL" id="JARJCN010000201">
    <property type="protein sequence ID" value="KAJ7063778.1"/>
    <property type="molecule type" value="Genomic_DNA"/>
</dbReference>